<evidence type="ECO:0000313" key="7">
    <source>
        <dbReference type="EMBL" id="QKF07206.1"/>
    </source>
</evidence>
<comment type="cofactor">
    <cofactor evidence="5">
        <name>[4Fe-4S] cluster</name>
        <dbReference type="ChEBI" id="CHEBI:49883"/>
    </cofactor>
    <text evidence="5">Binds 1 [4Fe-4S] cluster. The cluster is coordinated with 3 cysteines and an exchangeable S-adenosyl-L-methionine.</text>
</comment>
<gene>
    <name evidence="7" type="ORF">HLV38_03005</name>
</gene>
<proteinExistence type="predicted"/>
<dbReference type="Pfam" id="PF04055">
    <property type="entry name" value="Radical_SAM"/>
    <property type="match status" value="1"/>
</dbReference>
<dbReference type="SUPFAM" id="SSF102114">
    <property type="entry name" value="Radical SAM enzymes"/>
    <property type="match status" value="1"/>
</dbReference>
<dbReference type="EMBL" id="CP053716">
    <property type="protein sequence ID" value="QKF07206.1"/>
    <property type="molecule type" value="Genomic_DNA"/>
</dbReference>
<dbReference type="GO" id="GO:0046872">
    <property type="term" value="F:metal ion binding"/>
    <property type="evidence" value="ECO:0007669"/>
    <property type="project" value="UniProtKB-KW"/>
</dbReference>
<feature type="domain" description="Radical SAM core" evidence="6">
    <location>
        <begin position="70"/>
        <end position="214"/>
    </location>
</feature>
<evidence type="ECO:0000256" key="4">
    <source>
        <dbReference type="ARBA" id="ARBA00023014"/>
    </source>
</evidence>
<dbReference type="SFLD" id="SFLDS00029">
    <property type="entry name" value="Radical_SAM"/>
    <property type="match status" value="1"/>
</dbReference>
<organism evidence="7 8">
    <name type="scientific">Berryella wangjianweii</name>
    <dbReference type="NCBI Taxonomy" id="2734634"/>
    <lineage>
        <taxon>Bacteria</taxon>
        <taxon>Bacillati</taxon>
        <taxon>Actinomycetota</taxon>
        <taxon>Coriobacteriia</taxon>
        <taxon>Eggerthellales</taxon>
        <taxon>Eggerthellaceae</taxon>
        <taxon>Berryella</taxon>
    </lineage>
</organism>
<sequence>MPPNSAAPRRGETPSSAGEGCALCPRACGAHRAEGERGVCHVDGRMLVARAALHRWEEPVISGQRGSGTVFFSGCPLGCVYCQNAPIAEARAGIEASVADLARMCLSLQGQGALNVSLVTATPFAPQVVQAVARARRAGLDVPVVWNTSGYEAEATLRLLRDTVDVWLPDFKYADADLAARYSHAPDYPQVALRALRAMADQAGSPCFDEVDGAPRMTSGVLVRHMMLPGGLDASRRAVRLLWDEFGNSVGYSLMSQYTPVLASRARAGDGRAARVLQSCPELAGRVAAEEYEALLDFADRLGIDDYFWQEGDPADESFIPAWDGTGVR</sequence>
<dbReference type="InterPro" id="IPR007197">
    <property type="entry name" value="rSAM"/>
</dbReference>
<evidence type="ECO:0000259" key="6">
    <source>
        <dbReference type="Pfam" id="PF04055"/>
    </source>
</evidence>
<feature type="binding site" evidence="5">
    <location>
        <position position="75"/>
    </location>
    <ligand>
        <name>[4Fe-4S] cluster</name>
        <dbReference type="ChEBI" id="CHEBI:49883"/>
        <note>4Fe-4S-S-AdoMet</note>
    </ligand>
</feature>
<protein>
    <submittedName>
        <fullName evidence="7">Radical SAM protein</fullName>
    </submittedName>
</protein>
<dbReference type="KEGG" id="bwa:HLV38_03005"/>
<dbReference type="Gene3D" id="3.20.20.70">
    <property type="entry name" value="Aldolase class I"/>
    <property type="match status" value="1"/>
</dbReference>
<evidence type="ECO:0000256" key="1">
    <source>
        <dbReference type="ARBA" id="ARBA00022691"/>
    </source>
</evidence>
<dbReference type="PANTHER" id="PTHR43075:SF1">
    <property type="entry name" value="FORMATE LYASE ACTIVATING ENZYME, PUTATIVE (AFU_ORTHOLOGUE AFUA_2G15630)-RELATED"/>
    <property type="match status" value="1"/>
</dbReference>
<dbReference type="InterPro" id="IPR016431">
    <property type="entry name" value="Pyrv-formate_lyase-activ_prd"/>
</dbReference>
<reference evidence="8" key="1">
    <citation type="submission" date="2020-05" db="EMBL/GenBank/DDBJ databases">
        <title>Novel species in genus Nocardioides.</title>
        <authorList>
            <person name="Zhang G."/>
        </authorList>
    </citation>
    <scope>NUCLEOTIDE SEQUENCE [LARGE SCALE GENOMIC DNA]</scope>
    <source>
        <strain evidence="8">zg-1050</strain>
    </source>
</reference>
<keyword evidence="4 5" id="KW-0411">Iron-sulfur</keyword>
<name>A0A6M8J5E9_9ACTN</name>
<keyword evidence="2 5" id="KW-0479">Metal-binding</keyword>
<dbReference type="CDD" id="cd01335">
    <property type="entry name" value="Radical_SAM"/>
    <property type="match status" value="1"/>
</dbReference>
<feature type="binding site" evidence="5">
    <location>
        <position position="79"/>
    </location>
    <ligand>
        <name>[4Fe-4S] cluster</name>
        <dbReference type="ChEBI" id="CHEBI:49883"/>
        <note>4Fe-4S-S-AdoMet</note>
    </ligand>
</feature>
<keyword evidence="3 5" id="KW-0408">Iron</keyword>
<keyword evidence="1 5" id="KW-0949">S-adenosyl-L-methionine</keyword>
<dbReference type="SFLD" id="SFLDG01099">
    <property type="entry name" value="Uncharacterised_Radical_SAM_Su"/>
    <property type="match status" value="1"/>
</dbReference>
<feature type="binding site" evidence="5">
    <location>
        <position position="82"/>
    </location>
    <ligand>
        <name>[4Fe-4S] cluster</name>
        <dbReference type="ChEBI" id="CHEBI:49883"/>
        <note>4Fe-4S-S-AdoMet</note>
    </ligand>
</feature>
<accession>A0A6M8J5E9</accession>
<dbReference type="PANTHER" id="PTHR43075">
    <property type="entry name" value="FORMATE LYASE ACTIVATING ENZYME, PUTATIVE (AFU_ORTHOLOGUE AFUA_2G15630)-RELATED"/>
    <property type="match status" value="1"/>
</dbReference>
<evidence type="ECO:0000313" key="8">
    <source>
        <dbReference type="Proteomes" id="UP000503297"/>
    </source>
</evidence>
<keyword evidence="8" id="KW-1185">Reference proteome</keyword>
<dbReference type="InterPro" id="IPR058240">
    <property type="entry name" value="rSAM_sf"/>
</dbReference>
<dbReference type="GO" id="GO:0051536">
    <property type="term" value="F:iron-sulfur cluster binding"/>
    <property type="evidence" value="ECO:0007669"/>
    <property type="project" value="UniProtKB-KW"/>
</dbReference>
<dbReference type="InterPro" id="IPR013785">
    <property type="entry name" value="Aldolase_TIM"/>
</dbReference>
<dbReference type="Proteomes" id="UP000503297">
    <property type="component" value="Chromosome"/>
</dbReference>
<dbReference type="AlphaFoldDB" id="A0A6M8J5E9"/>
<evidence type="ECO:0000256" key="3">
    <source>
        <dbReference type="ARBA" id="ARBA00023004"/>
    </source>
</evidence>
<evidence type="ECO:0000256" key="5">
    <source>
        <dbReference type="PIRSR" id="PIRSR004869-50"/>
    </source>
</evidence>
<dbReference type="GO" id="GO:0003824">
    <property type="term" value="F:catalytic activity"/>
    <property type="evidence" value="ECO:0007669"/>
    <property type="project" value="InterPro"/>
</dbReference>
<dbReference type="InterPro" id="IPR040085">
    <property type="entry name" value="MJ0674-like"/>
</dbReference>
<dbReference type="PIRSF" id="PIRSF004869">
    <property type="entry name" value="PflX_prd"/>
    <property type="match status" value="1"/>
</dbReference>
<evidence type="ECO:0000256" key="2">
    <source>
        <dbReference type="ARBA" id="ARBA00022723"/>
    </source>
</evidence>